<sequence>MSQSLGAGSIAFTFFDADGNKGFAFVAVDAIAAGTVIHFTDNEPNALGSLNTSEGSLTWTAPAGGVVPGQEVVFSNVILGTRSVSSGSITATSGFNPSGTDESLYAFQGTSNTTPTTYLSAISNNNFSNQSAGSLDNTGLTLGVNAVGLTGSVDVARYVGPTDFNNSHDQATSRAEALAAINGTTPVTGTQDTPTQASQGYWITQGGPGSQDTDGTAPDAGDAPRQFDIICFYPGTLITTPAGHCAVEQLAIGDLVLTSAGIATRVRWMGRQTVSTRFGDPLRVLPIRIRAGALADGVPERDLLVSPDHAMLVDGILIQAGALVNGTSITREPVVPETFTYHHIELHDHSLVLAEGAPAETFVDNVARCAFDNWNEHEAFYGHLPSIQEMTIPRAKAHRQVPSRIHASLAERALAERCAA</sequence>
<keyword evidence="3" id="KW-1185">Reference proteome</keyword>
<name>A0AAF1JY82_9PROT</name>
<dbReference type="AlphaFoldDB" id="A0AAF1JY82"/>
<reference evidence="2" key="1">
    <citation type="submission" date="2020-01" db="EMBL/GenBank/DDBJ databases">
        <authorList>
            <person name="Rat A."/>
        </authorList>
    </citation>
    <scope>NUCLEOTIDE SEQUENCE</scope>
    <source>
        <strain evidence="2">LMG 28251</strain>
    </source>
</reference>
<dbReference type="Proteomes" id="UP001196068">
    <property type="component" value="Unassembled WGS sequence"/>
</dbReference>
<evidence type="ECO:0000313" key="2">
    <source>
        <dbReference type="EMBL" id="MBR0656612.1"/>
    </source>
</evidence>
<dbReference type="InterPro" id="IPR036844">
    <property type="entry name" value="Hint_dom_sf"/>
</dbReference>
<feature type="domain" description="Hedgehog/Intein (Hint)" evidence="1">
    <location>
        <begin position="230"/>
        <end position="364"/>
    </location>
</feature>
<gene>
    <name evidence="2" type="ORF">GXW79_16140</name>
</gene>
<dbReference type="InterPro" id="IPR028992">
    <property type="entry name" value="Hedgehog/Intein_dom"/>
</dbReference>
<organism evidence="2 3">
    <name type="scientific">Plastoroseomonas arctica</name>
    <dbReference type="NCBI Taxonomy" id="1509237"/>
    <lineage>
        <taxon>Bacteria</taxon>
        <taxon>Pseudomonadati</taxon>
        <taxon>Pseudomonadota</taxon>
        <taxon>Alphaproteobacteria</taxon>
        <taxon>Acetobacterales</taxon>
        <taxon>Acetobacteraceae</taxon>
        <taxon>Plastoroseomonas</taxon>
    </lineage>
</organism>
<dbReference type="RefSeq" id="WP_211875477.1">
    <property type="nucleotide sequence ID" value="NZ_JAAEDH010000020.1"/>
</dbReference>
<dbReference type="Pfam" id="PF13403">
    <property type="entry name" value="Hint_2"/>
    <property type="match status" value="1"/>
</dbReference>
<dbReference type="Gene3D" id="2.170.16.10">
    <property type="entry name" value="Hedgehog/Intein (Hint) domain"/>
    <property type="match status" value="1"/>
</dbReference>
<evidence type="ECO:0000313" key="3">
    <source>
        <dbReference type="Proteomes" id="UP001196068"/>
    </source>
</evidence>
<protein>
    <submittedName>
        <fullName evidence="2">Hint domain-containing protein</fullName>
    </submittedName>
</protein>
<dbReference type="SUPFAM" id="SSF51294">
    <property type="entry name" value="Hedgehog/intein (Hint) domain"/>
    <property type="match status" value="1"/>
</dbReference>
<comment type="caution">
    <text evidence="2">The sequence shown here is derived from an EMBL/GenBank/DDBJ whole genome shotgun (WGS) entry which is preliminary data.</text>
</comment>
<reference evidence="2" key="2">
    <citation type="journal article" date="2021" name="Syst. Appl. Microbiol.">
        <title>Roseomonas hellenica sp. nov., isolated from roots of wild-growing Alkanna tinctoria.</title>
        <authorList>
            <person name="Rat A."/>
            <person name="Naranjo H.D."/>
            <person name="Lebbe L."/>
            <person name="Cnockaert M."/>
            <person name="Krigas N."/>
            <person name="Grigoriadou K."/>
            <person name="Maloupa E."/>
            <person name="Willems A."/>
        </authorList>
    </citation>
    <scope>NUCLEOTIDE SEQUENCE</scope>
    <source>
        <strain evidence="2">LMG 28251</strain>
    </source>
</reference>
<dbReference type="EMBL" id="JAAEDH010000020">
    <property type="protein sequence ID" value="MBR0656612.1"/>
    <property type="molecule type" value="Genomic_DNA"/>
</dbReference>
<proteinExistence type="predicted"/>
<evidence type="ECO:0000259" key="1">
    <source>
        <dbReference type="Pfam" id="PF13403"/>
    </source>
</evidence>
<accession>A0AAF1JY82</accession>